<organism evidence="1 2">
    <name type="scientific">Necator americanus</name>
    <name type="common">Human hookworm</name>
    <dbReference type="NCBI Taxonomy" id="51031"/>
    <lineage>
        <taxon>Eukaryota</taxon>
        <taxon>Metazoa</taxon>
        <taxon>Ecdysozoa</taxon>
        <taxon>Nematoda</taxon>
        <taxon>Chromadorea</taxon>
        <taxon>Rhabditida</taxon>
        <taxon>Rhabditina</taxon>
        <taxon>Rhabditomorpha</taxon>
        <taxon>Strongyloidea</taxon>
        <taxon>Ancylostomatidae</taxon>
        <taxon>Bunostominae</taxon>
        <taxon>Necator</taxon>
    </lineage>
</organism>
<accession>A0ABR1BUR1</accession>
<reference evidence="1 2" key="1">
    <citation type="submission" date="2023-08" db="EMBL/GenBank/DDBJ databases">
        <title>A Necator americanus chromosomal reference genome.</title>
        <authorList>
            <person name="Ilik V."/>
            <person name="Petrzelkova K.J."/>
            <person name="Pardy F."/>
            <person name="Fuh T."/>
            <person name="Niatou-Singa F.S."/>
            <person name="Gouil Q."/>
            <person name="Baker L."/>
            <person name="Ritchie M.E."/>
            <person name="Jex A.R."/>
            <person name="Gazzola D."/>
            <person name="Li H."/>
            <person name="Toshio Fujiwara R."/>
            <person name="Zhan B."/>
            <person name="Aroian R.V."/>
            <person name="Pafco B."/>
            <person name="Schwarz E.M."/>
        </authorList>
    </citation>
    <scope>NUCLEOTIDE SEQUENCE [LARGE SCALE GENOMIC DNA]</scope>
    <source>
        <strain evidence="1 2">Aroian</strain>
        <tissue evidence="1">Whole animal</tissue>
    </source>
</reference>
<name>A0ABR1BUR1_NECAM</name>
<sequence length="98" mass="11480">MLKRPADFLFQVLRSLSGSSRKRPPGRKRELRTGVVKEDLSTLSVDRLPRQGVRFRRIWKSDEWVDSAQALAEDRESWEELCSRTTHLGENVENRVTR</sequence>
<proteinExistence type="predicted"/>
<evidence type="ECO:0000313" key="1">
    <source>
        <dbReference type="EMBL" id="KAK6730117.1"/>
    </source>
</evidence>
<dbReference type="Proteomes" id="UP001303046">
    <property type="component" value="Unassembled WGS sequence"/>
</dbReference>
<evidence type="ECO:0000313" key="2">
    <source>
        <dbReference type="Proteomes" id="UP001303046"/>
    </source>
</evidence>
<dbReference type="EMBL" id="JAVFWL010000001">
    <property type="protein sequence ID" value="KAK6730117.1"/>
    <property type="molecule type" value="Genomic_DNA"/>
</dbReference>
<protein>
    <submittedName>
        <fullName evidence="1">Uncharacterized protein</fullName>
    </submittedName>
</protein>
<gene>
    <name evidence="1" type="primary">Necator_chrI.g3029</name>
    <name evidence="1" type="ORF">RB195_006900</name>
</gene>
<keyword evidence="2" id="KW-1185">Reference proteome</keyword>
<comment type="caution">
    <text evidence="1">The sequence shown here is derived from an EMBL/GenBank/DDBJ whole genome shotgun (WGS) entry which is preliminary data.</text>
</comment>